<evidence type="ECO:0000256" key="4">
    <source>
        <dbReference type="ARBA" id="ARBA00047960"/>
    </source>
</evidence>
<dbReference type="InterPro" id="IPR050213">
    <property type="entry name" value="GST_superfamily"/>
</dbReference>
<dbReference type="PROSITE" id="PS50405">
    <property type="entry name" value="GST_CTER"/>
    <property type="match status" value="1"/>
</dbReference>
<evidence type="ECO:0000313" key="9">
    <source>
        <dbReference type="Proteomes" id="UP000887569"/>
    </source>
</evidence>
<dbReference type="InterPro" id="IPR036282">
    <property type="entry name" value="Glutathione-S-Trfase_C_sf"/>
</dbReference>
<dbReference type="AlphaFoldDB" id="A0A915B2N5"/>
<evidence type="ECO:0000256" key="2">
    <source>
        <dbReference type="ARBA" id="ARBA00022679"/>
    </source>
</evidence>
<dbReference type="SFLD" id="SFLDG00363">
    <property type="entry name" value="AMPS_(cytGST):_Alpha-__Mu-__Pi"/>
    <property type="match status" value="1"/>
</dbReference>
<evidence type="ECO:0000256" key="1">
    <source>
        <dbReference type="ARBA" id="ARBA00012452"/>
    </source>
</evidence>
<dbReference type="FunFam" id="1.20.1050.10:FF:000031">
    <property type="entry name" value="Glutathione S-Transferase"/>
    <property type="match status" value="1"/>
</dbReference>
<feature type="chain" id="PRO_5036689044" description="glutathione transferase" evidence="6">
    <location>
        <begin position="24"/>
        <end position="241"/>
    </location>
</feature>
<feature type="signal peptide" evidence="6">
    <location>
        <begin position="1"/>
        <end position="23"/>
    </location>
</feature>
<dbReference type="SUPFAM" id="SSF47616">
    <property type="entry name" value="GST C-terminal domain-like"/>
    <property type="match status" value="1"/>
</dbReference>
<dbReference type="GO" id="GO:0004364">
    <property type="term" value="F:glutathione transferase activity"/>
    <property type="evidence" value="ECO:0007669"/>
    <property type="project" value="UniProtKB-EC"/>
</dbReference>
<evidence type="ECO:0000256" key="6">
    <source>
        <dbReference type="SAM" id="SignalP"/>
    </source>
</evidence>
<dbReference type="GO" id="GO:0006749">
    <property type="term" value="P:glutathione metabolic process"/>
    <property type="evidence" value="ECO:0007669"/>
    <property type="project" value="TreeGrafter"/>
</dbReference>
<dbReference type="InterPro" id="IPR010987">
    <property type="entry name" value="Glutathione-S-Trfase_C-like"/>
</dbReference>
<dbReference type="FunFam" id="3.40.30.10:FF:000189">
    <property type="entry name" value="Glutathione S-Transferase"/>
    <property type="match status" value="1"/>
</dbReference>
<dbReference type="EC" id="2.5.1.18" evidence="1"/>
<dbReference type="PANTHER" id="PTHR11571">
    <property type="entry name" value="GLUTATHIONE S-TRANSFERASE"/>
    <property type="match status" value="1"/>
</dbReference>
<dbReference type="PANTHER" id="PTHR11571:SF224">
    <property type="entry name" value="HEMATOPOIETIC PROSTAGLANDIN D SYNTHASE"/>
    <property type="match status" value="1"/>
</dbReference>
<dbReference type="WBParaSite" id="PgR024_g121_t02">
    <property type="protein sequence ID" value="PgR024_g121_t02"/>
    <property type="gene ID" value="PgR024_g121"/>
</dbReference>
<dbReference type="Gene3D" id="1.20.1050.10">
    <property type="match status" value="1"/>
</dbReference>
<dbReference type="Gene3D" id="3.40.30.10">
    <property type="entry name" value="Glutaredoxin"/>
    <property type="match status" value="1"/>
</dbReference>
<organism evidence="9 10">
    <name type="scientific">Parascaris univalens</name>
    <name type="common">Nematode worm</name>
    <dbReference type="NCBI Taxonomy" id="6257"/>
    <lineage>
        <taxon>Eukaryota</taxon>
        <taxon>Metazoa</taxon>
        <taxon>Ecdysozoa</taxon>
        <taxon>Nematoda</taxon>
        <taxon>Chromadorea</taxon>
        <taxon>Rhabditida</taxon>
        <taxon>Spirurina</taxon>
        <taxon>Ascaridomorpha</taxon>
        <taxon>Ascaridoidea</taxon>
        <taxon>Ascarididae</taxon>
        <taxon>Parascaris</taxon>
    </lineage>
</organism>
<dbReference type="Pfam" id="PF02798">
    <property type="entry name" value="GST_N"/>
    <property type="match status" value="1"/>
</dbReference>
<sequence length="241" mass="27187">MTSKYVVTTVLLALVVFTVLVDSVTNGGSELNKRNTPAYKLIYFDVQMRGEPARMMFKLAGVPFEDVRISKAEWPQLKPTMPFGQLPVLEFDGHKLAQSFAINRFLARKFGYAGNDPLEQAYVDSIADGFKDFFEATEKTVLKVGTGEIQDKEAAYNETISPAGEKFLPALRKFLNVSNSEYVVGNSLTWADLLISNYFATCQGMFPHFLDGYADIDNYVKHILELPMIKKWIDERPKSDL</sequence>
<dbReference type="SFLD" id="SFLDS00019">
    <property type="entry name" value="Glutathione_Transferase_(cytos"/>
    <property type="match status" value="1"/>
</dbReference>
<comment type="similarity">
    <text evidence="3">Belongs to the GST superfamily. Sigma family.</text>
</comment>
<evidence type="ECO:0000256" key="3">
    <source>
        <dbReference type="ARBA" id="ARBA00038317"/>
    </source>
</evidence>
<dbReference type="GO" id="GO:0005737">
    <property type="term" value="C:cytoplasm"/>
    <property type="evidence" value="ECO:0007669"/>
    <property type="project" value="UniProtKB-ARBA"/>
</dbReference>
<feature type="domain" description="GST C-terminal" evidence="8">
    <location>
        <begin position="116"/>
        <end position="241"/>
    </location>
</feature>
<dbReference type="SFLD" id="SFLDG01205">
    <property type="entry name" value="AMPS.1"/>
    <property type="match status" value="1"/>
</dbReference>
<feature type="domain" description="GST N-terminal" evidence="7">
    <location>
        <begin position="37"/>
        <end position="114"/>
    </location>
</feature>
<protein>
    <recommendedName>
        <fullName evidence="1">glutathione transferase</fullName>
        <ecNumber evidence="1">2.5.1.18</ecNumber>
    </recommendedName>
    <alternativeName>
        <fullName evidence="5">GST class-sigma</fullName>
    </alternativeName>
</protein>
<dbReference type="CDD" id="cd03192">
    <property type="entry name" value="GST_C_Sigma_like"/>
    <property type="match status" value="1"/>
</dbReference>
<dbReference type="CDD" id="cd03039">
    <property type="entry name" value="GST_N_Sigma_like"/>
    <property type="match status" value="1"/>
</dbReference>
<comment type="catalytic activity">
    <reaction evidence="4">
        <text>RX + glutathione = an S-substituted glutathione + a halide anion + H(+)</text>
        <dbReference type="Rhea" id="RHEA:16437"/>
        <dbReference type="ChEBI" id="CHEBI:15378"/>
        <dbReference type="ChEBI" id="CHEBI:16042"/>
        <dbReference type="ChEBI" id="CHEBI:17792"/>
        <dbReference type="ChEBI" id="CHEBI:57925"/>
        <dbReference type="ChEBI" id="CHEBI:90779"/>
        <dbReference type="EC" id="2.5.1.18"/>
    </reaction>
</comment>
<dbReference type="InterPro" id="IPR004045">
    <property type="entry name" value="Glutathione_S-Trfase_N"/>
</dbReference>
<keyword evidence="2" id="KW-0808">Transferase</keyword>
<proteinExistence type="inferred from homology"/>
<dbReference type="PROSITE" id="PS50404">
    <property type="entry name" value="GST_NTER"/>
    <property type="match status" value="1"/>
</dbReference>
<evidence type="ECO:0000313" key="10">
    <source>
        <dbReference type="WBParaSite" id="PgR024_g121_t02"/>
    </source>
</evidence>
<name>A0A915B2N5_PARUN</name>
<reference evidence="10" key="1">
    <citation type="submission" date="2022-11" db="UniProtKB">
        <authorList>
            <consortium name="WormBaseParasite"/>
        </authorList>
    </citation>
    <scope>IDENTIFICATION</scope>
</reference>
<dbReference type="InterPro" id="IPR036249">
    <property type="entry name" value="Thioredoxin-like_sf"/>
</dbReference>
<evidence type="ECO:0000256" key="5">
    <source>
        <dbReference type="ARBA" id="ARBA00078118"/>
    </source>
</evidence>
<dbReference type="SUPFAM" id="SSF52833">
    <property type="entry name" value="Thioredoxin-like"/>
    <property type="match status" value="1"/>
</dbReference>
<dbReference type="Proteomes" id="UP000887569">
    <property type="component" value="Unplaced"/>
</dbReference>
<accession>A0A915B2N5</accession>
<dbReference type="InterPro" id="IPR040079">
    <property type="entry name" value="Glutathione_S-Trfase"/>
</dbReference>
<evidence type="ECO:0000259" key="8">
    <source>
        <dbReference type="PROSITE" id="PS50405"/>
    </source>
</evidence>
<keyword evidence="9" id="KW-1185">Reference proteome</keyword>
<keyword evidence="6" id="KW-0732">Signal</keyword>
<evidence type="ECO:0000259" key="7">
    <source>
        <dbReference type="PROSITE" id="PS50404"/>
    </source>
</evidence>
<dbReference type="Pfam" id="PF14497">
    <property type="entry name" value="GST_C_3"/>
    <property type="match status" value="1"/>
</dbReference>
<dbReference type="InterPro" id="IPR004046">
    <property type="entry name" value="GST_C"/>
</dbReference>